<dbReference type="GO" id="GO:0090575">
    <property type="term" value="C:RNA polymerase II transcription regulator complex"/>
    <property type="evidence" value="ECO:0007669"/>
    <property type="project" value="TreeGrafter"/>
</dbReference>
<dbReference type="VEuPathDB" id="FungiDB:Z520_11189"/>
<protein>
    <recommendedName>
        <fullName evidence="4">BZIP domain-containing protein</fullName>
    </recommendedName>
</protein>
<comment type="subcellular location">
    <subcellularLocation>
        <location evidence="1">Nucleus</location>
    </subcellularLocation>
</comment>
<keyword evidence="6" id="KW-1185">Reference proteome</keyword>
<dbReference type="STRING" id="1442371.A0A0D2JIW1"/>
<feature type="region of interest" description="Disordered" evidence="3">
    <location>
        <begin position="55"/>
        <end position="121"/>
    </location>
</feature>
<reference evidence="5 6" key="1">
    <citation type="submission" date="2015-01" db="EMBL/GenBank/DDBJ databases">
        <title>The Genome Sequence of Fonsecaea multimorphosa CBS 102226.</title>
        <authorList>
            <consortium name="The Broad Institute Genomics Platform"/>
            <person name="Cuomo C."/>
            <person name="de Hoog S."/>
            <person name="Gorbushina A."/>
            <person name="Stielow B."/>
            <person name="Teixiera M."/>
            <person name="Abouelleil A."/>
            <person name="Chapman S.B."/>
            <person name="Priest M."/>
            <person name="Young S.K."/>
            <person name="Wortman J."/>
            <person name="Nusbaum C."/>
            <person name="Birren B."/>
        </authorList>
    </citation>
    <scope>NUCLEOTIDE SEQUENCE [LARGE SCALE GENOMIC DNA]</scope>
    <source>
        <strain evidence="5 6">CBS 102226</strain>
    </source>
</reference>
<dbReference type="AlphaFoldDB" id="A0A0D2JIW1"/>
<dbReference type="OrthoDB" id="4159735at2759"/>
<dbReference type="PROSITE" id="PS00036">
    <property type="entry name" value="BZIP_BASIC"/>
    <property type="match status" value="1"/>
</dbReference>
<feature type="compositionally biased region" description="Low complexity" evidence="3">
    <location>
        <begin position="65"/>
        <end position="77"/>
    </location>
</feature>
<dbReference type="InterPro" id="IPR050936">
    <property type="entry name" value="AP-1-like"/>
</dbReference>
<keyword evidence="2" id="KW-0539">Nucleus</keyword>
<dbReference type="EMBL" id="KN848097">
    <property type="protein sequence ID" value="KIX93132.1"/>
    <property type="molecule type" value="Genomic_DNA"/>
</dbReference>
<evidence type="ECO:0000256" key="2">
    <source>
        <dbReference type="ARBA" id="ARBA00023242"/>
    </source>
</evidence>
<proteinExistence type="predicted"/>
<dbReference type="InterPro" id="IPR046347">
    <property type="entry name" value="bZIP_sf"/>
</dbReference>
<gene>
    <name evidence="5" type="ORF">Z520_11189</name>
</gene>
<dbReference type="GO" id="GO:0000976">
    <property type="term" value="F:transcription cis-regulatory region binding"/>
    <property type="evidence" value="ECO:0007669"/>
    <property type="project" value="InterPro"/>
</dbReference>
<sequence length="263" mass="29077">MDFDGEWFIETAAACSSSLILDEEEETAAAALDHKSLDFSLYDLATATTSLLPFSGDSGSTRAISETGSSGSCSGPSLPDTEAGIKPSKPRRRKARMNEVDEETQSRRRAQNRESQQAYRHRREDYIQRLQSQIVALHLRHRDLCQSYYSQDRRLSLLREVAADLTTEVSMLRRRQSQSQNQQHQLEFEKGVELGSSCDCTTATPISNDSIYSACASTHIERDGAVFPPPPPPLLGRGLQEWLPGSAPTYPAANHASVNMALS</sequence>
<dbReference type="SUPFAM" id="SSF57959">
    <property type="entry name" value="Leucine zipper domain"/>
    <property type="match status" value="1"/>
</dbReference>
<dbReference type="GO" id="GO:0001228">
    <property type="term" value="F:DNA-binding transcription activator activity, RNA polymerase II-specific"/>
    <property type="evidence" value="ECO:0007669"/>
    <property type="project" value="TreeGrafter"/>
</dbReference>
<dbReference type="Gene3D" id="1.20.5.170">
    <property type="match status" value="1"/>
</dbReference>
<evidence type="ECO:0000313" key="5">
    <source>
        <dbReference type="EMBL" id="KIX93132.1"/>
    </source>
</evidence>
<evidence type="ECO:0000259" key="4">
    <source>
        <dbReference type="PROSITE" id="PS00036"/>
    </source>
</evidence>
<dbReference type="Proteomes" id="UP000053411">
    <property type="component" value="Unassembled WGS sequence"/>
</dbReference>
<feature type="compositionally biased region" description="Polar residues" evidence="3">
    <location>
        <begin position="55"/>
        <end position="64"/>
    </location>
</feature>
<evidence type="ECO:0000313" key="6">
    <source>
        <dbReference type="Proteomes" id="UP000053411"/>
    </source>
</evidence>
<name>A0A0D2JIW1_9EURO</name>
<dbReference type="RefSeq" id="XP_016627255.1">
    <property type="nucleotide sequence ID" value="XM_016781678.1"/>
</dbReference>
<dbReference type="PANTHER" id="PTHR40621:SF6">
    <property type="entry name" value="AP-1-LIKE TRANSCRIPTION FACTOR YAP1-RELATED"/>
    <property type="match status" value="1"/>
</dbReference>
<feature type="domain" description="BZIP" evidence="4">
    <location>
        <begin position="107"/>
        <end position="122"/>
    </location>
</feature>
<organism evidence="5 6">
    <name type="scientific">Fonsecaea multimorphosa CBS 102226</name>
    <dbReference type="NCBI Taxonomy" id="1442371"/>
    <lineage>
        <taxon>Eukaryota</taxon>
        <taxon>Fungi</taxon>
        <taxon>Dikarya</taxon>
        <taxon>Ascomycota</taxon>
        <taxon>Pezizomycotina</taxon>
        <taxon>Eurotiomycetes</taxon>
        <taxon>Chaetothyriomycetidae</taxon>
        <taxon>Chaetothyriales</taxon>
        <taxon>Herpotrichiellaceae</taxon>
        <taxon>Fonsecaea</taxon>
    </lineage>
</organism>
<dbReference type="InterPro" id="IPR004827">
    <property type="entry name" value="bZIP"/>
</dbReference>
<dbReference type="GeneID" id="27716935"/>
<evidence type="ECO:0000256" key="3">
    <source>
        <dbReference type="SAM" id="MobiDB-lite"/>
    </source>
</evidence>
<evidence type="ECO:0000256" key="1">
    <source>
        <dbReference type="ARBA" id="ARBA00004123"/>
    </source>
</evidence>
<dbReference type="CDD" id="cd14688">
    <property type="entry name" value="bZIP_YAP"/>
    <property type="match status" value="1"/>
</dbReference>
<dbReference type="PANTHER" id="PTHR40621">
    <property type="entry name" value="TRANSCRIPTION FACTOR KAPC-RELATED"/>
    <property type="match status" value="1"/>
</dbReference>
<accession>A0A0D2JIW1</accession>